<protein>
    <submittedName>
        <fullName evidence="2">Uncharacterized protein</fullName>
    </submittedName>
</protein>
<organism evidence="2 3">
    <name type="scientific">Hyaloscypha bicolor E</name>
    <dbReference type="NCBI Taxonomy" id="1095630"/>
    <lineage>
        <taxon>Eukaryota</taxon>
        <taxon>Fungi</taxon>
        <taxon>Dikarya</taxon>
        <taxon>Ascomycota</taxon>
        <taxon>Pezizomycotina</taxon>
        <taxon>Leotiomycetes</taxon>
        <taxon>Helotiales</taxon>
        <taxon>Hyaloscyphaceae</taxon>
        <taxon>Hyaloscypha</taxon>
        <taxon>Hyaloscypha bicolor</taxon>
    </lineage>
</organism>
<proteinExistence type="predicted"/>
<dbReference type="STRING" id="1095630.A0A2J6SZD0"/>
<reference evidence="2 3" key="1">
    <citation type="submission" date="2016-04" db="EMBL/GenBank/DDBJ databases">
        <title>A degradative enzymes factory behind the ericoid mycorrhizal symbiosis.</title>
        <authorList>
            <consortium name="DOE Joint Genome Institute"/>
            <person name="Martino E."/>
            <person name="Morin E."/>
            <person name="Grelet G."/>
            <person name="Kuo A."/>
            <person name="Kohler A."/>
            <person name="Daghino S."/>
            <person name="Barry K."/>
            <person name="Choi C."/>
            <person name="Cichocki N."/>
            <person name="Clum A."/>
            <person name="Copeland A."/>
            <person name="Hainaut M."/>
            <person name="Haridas S."/>
            <person name="Labutti K."/>
            <person name="Lindquist E."/>
            <person name="Lipzen A."/>
            <person name="Khouja H.-R."/>
            <person name="Murat C."/>
            <person name="Ohm R."/>
            <person name="Olson A."/>
            <person name="Spatafora J."/>
            <person name="Veneault-Fourrey C."/>
            <person name="Henrissat B."/>
            <person name="Grigoriev I."/>
            <person name="Martin F."/>
            <person name="Perotto S."/>
        </authorList>
    </citation>
    <scope>NUCLEOTIDE SEQUENCE [LARGE SCALE GENOMIC DNA]</scope>
    <source>
        <strain evidence="2 3">E</strain>
    </source>
</reference>
<dbReference type="GeneID" id="36584299"/>
<evidence type="ECO:0000313" key="3">
    <source>
        <dbReference type="Proteomes" id="UP000235371"/>
    </source>
</evidence>
<feature type="coiled-coil region" evidence="1">
    <location>
        <begin position="15"/>
        <end position="49"/>
    </location>
</feature>
<keyword evidence="3" id="KW-1185">Reference proteome</keyword>
<evidence type="ECO:0000256" key="1">
    <source>
        <dbReference type="SAM" id="Coils"/>
    </source>
</evidence>
<dbReference type="EMBL" id="KZ613848">
    <property type="protein sequence ID" value="PMD56124.1"/>
    <property type="molecule type" value="Genomic_DNA"/>
</dbReference>
<accession>A0A2J6SZD0</accession>
<dbReference type="OrthoDB" id="2985014at2759"/>
<dbReference type="PANTHER" id="PTHR37012">
    <property type="entry name" value="B-ZIP TRANSCRIPTION FACTOR (EUROFUNG)-RELATED"/>
    <property type="match status" value="1"/>
</dbReference>
<dbReference type="InParanoid" id="A0A2J6SZD0"/>
<dbReference type="CDD" id="cd14686">
    <property type="entry name" value="bZIP"/>
    <property type="match status" value="1"/>
</dbReference>
<dbReference type="AlphaFoldDB" id="A0A2J6SZD0"/>
<dbReference type="Proteomes" id="UP000235371">
    <property type="component" value="Unassembled WGS sequence"/>
</dbReference>
<dbReference type="Pfam" id="PF11905">
    <property type="entry name" value="DUF3425"/>
    <property type="match status" value="1"/>
</dbReference>
<sequence>MRAGLWGVFELTWHRLRVKQTIAQLESRVEDLTQQLIATKLENDSLKAENQLAPPGSIPQRMVPGSIPLDDPFENYPGLDAVQRRNLHASQYMLTNSQFAQSSMMSIPIGTEVQEAPGLLDPGLPPQYSYDDFVRSISIPVWEARSLHYPPTCKVDKVLLGLVESRRPLNPMGGNEYEFTNEKFPAVAALLNPQHHALTFPLTTSIVSGLIYHLTIENLPEQIAMMYLFCILCRWLITGSKEDYYAMPVWLRPGAAQIVTAHPMWVDLMAWPGARERLCRDMKFHDKFEEFSKIANETWSINWPYNPGDCFITLSSKEYIVNPAFITHIRDLSNWTYGPSFFEVYPEFKNDINMGRPRVQV</sequence>
<gene>
    <name evidence="2" type="ORF">K444DRAFT_54642</name>
</gene>
<keyword evidence="1" id="KW-0175">Coiled coil</keyword>
<name>A0A2J6SZD0_9HELO</name>
<dbReference type="PANTHER" id="PTHR37012:SF2">
    <property type="entry name" value="BZIP DOMAIN-CONTAINING PROTEIN-RELATED"/>
    <property type="match status" value="1"/>
</dbReference>
<dbReference type="RefSeq" id="XP_024733028.1">
    <property type="nucleotide sequence ID" value="XM_024876220.1"/>
</dbReference>
<dbReference type="InterPro" id="IPR021833">
    <property type="entry name" value="DUF3425"/>
</dbReference>
<evidence type="ECO:0000313" key="2">
    <source>
        <dbReference type="EMBL" id="PMD56124.1"/>
    </source>
</evidence>